<evidence type="ECO:0000313" key="2">
    <source>
        <dbReference type="EMBL" id="GMF39394.1"/>
    </source>
</evidence>
<dbReference type="Pfam" id="PF17921">
    <property type="entry name" value="Integrase_H2C2"/>
    <property type="match status" value="1"/>
</dbReference>
<dbReference type="PANTHER" id="PTHR37984">
    <property type="entry name" value="PROTEIN CBG26694"/>
    <property type="match status" value="1"/>
</dbReference>
<dbReference type="EMBL" id="BSXT01001163">
    <property type="protein sequence ID" value="GMF39394.1"/>
    <property type="molecule type" value="Genomic_DNA"/>
</dbReference>
<evidence type="ECO:0000313" key="3">
    <source>
        <dbReference type="Proteomes" id="UP001165121"/>
    </source>
</evidence>
<dbReference type="Gene3D" id="3.30.420.10">
    <property type="entry name" value="Ribonuclease H-like superfamily/Ribonuclease H"/>
    <property type="match status" value="1"/>
</dbReference>
<dbReference type="GO" id="GO:0015074">
    <property type="term" value="P:DNA integration"/>
    <property type="evidence" value="ECO:0007669"/>
    <property type="project" value="InterPro"/>
</dbReference>
<dbReference type="OrthoDB" id="115056at2759"/>
<organism evidence="2 3">
    <name type="scientific">Phytophthora fragariaefolia</name>
    <dbReference type="NCBI Taxonomy" id="1490495"/>
    <lineage>
        <taxon>Eukaryota</taxon>
        <taxon>Sar</taxon>
        <taxon>Stramenopiles</taxon>
        <taxon>Oomycota</taxon>
        <taxon>Peronosporomycetes</taxon>
        <taxon>Peronosporales</taxon>
        <taxon>Peronosporaceae</taxon>
        <taxon>Phytophthora</taxon>
    </lineage>
</organism>
<feature type="domain" description="Integrase catalytic" evidence="1">
    <location>
        <begin position="166"/>
        <end position="329"/>
    </location>
</feature>
<proteinExistence type="predicted"/>
<dbReference type="InterPro" id="IPR001584">
    <property type="entry name" value="Integrase_cat-core"/>
</dbReference>
<dbReference type="Proteomes" id="UP001165121">
    <property type="component" value="Unassembled WGS sequence"/>
</dbReference>
<dbReference type="InterPro" id="IPR050951">
    <property type="entry name" value="Retrovirus_Pol_polyprotein"/>
</dbReference>
<dbReference type="GO" id="GO:0003676">
    <property type="term" value="F:nucleic acid binding"/>
    <property type="evidence" value="ECO:0007669"/>
    <property type="project" value="InterPro"/>
</dbReference>
<dbReference type="PANTHER" id="PTHR37984:SF5">
    <property type="entry name" value="PROTEIN NYNRIN-LIKE"/>
    <property type="match status" value="1"/>
</dbReference>
<dbReference type="InterPro" id="IPR012337">
    <property type="entry name" value="RNaseH-like_sf"/>
</dbReference>
<protein>
    <submittedName>
        <fullName evidence="2">Unnamed protein product</fullName>
    </submittedName>
</protein>
<gene>
    <name evidence="2" type="ORF">Pfra01_001168400</name>
</gene>
<sequence length="369" mass="40829">MKYKPGKQNALADALSRRPDYELAHVTTVTSSIPDLIRASYASDDMCVALLKALGSKEFEDSDKELSARLRARLHRYAFDGGLLYYSTGPDDPPRVVVPHDEDLKYRILYEAHDTTVGGHLGREKTYSSVSLHYWWPNLYKWVGTYVRTCKTCQRVKPAPHAAAPLASLPVQSVCWQSISMDFVFGLPPDAAGNTGVVVFVDRLSKMAHLAAVPDTIDGEGTASLFLDRLFRQHGLPEAVGSDRDPRFTGKFWTSIFAVFGTRLSTADHPQTDGHTERVNRVVENVLRSICAETPKRWSSMLPLVEFALNNAVHASNGYTPFYVNGLSIPLTPPRPGSGLSGGESSRSDLLISALSLFVNRLTRFCQRV</sequence>
<dbReference type="AlphaFoldDB" id="A0A9W6XIM1"/>
<dbReference type="Gene3D" id="1.10.340.70">
    <property type="match status" value="1"/>
</dbReference>
<dbReference type="SUPFAM" id="SSF53098">
    <property type="entry name" value="Ribonuclease H-like"/>
    <property type="match status" value="1"/>
</dbReference>
<name>A0A9W6XIM1_9STRA</name>
<accession>A0A9W6XIM1</accession>
<dbReference type="InterPro" id="IPR036397">
    <property type="entry name" value="RNaseH_sf"/>
</dbReference>
<dbReference type="FunFam" id="1.10.340.70:FF:000001">
    <property type="entry name" value="Retrovirus-related Pol polyprotein from transposon gypsy-like Protein"/>
    <property type="match status" value="1"/>
</dbReference>
<comment type="caution">
    <text evidence="2">The sequence shown here is derived from an EMBL/GenBank/DDBJ whole genome shotgun (WGS) entry which is preliminary data.</text>
</comment>
<reference evidence="2" key="1">
    <citation type="submission" date="2023-04" db="EMBL/GenBank/DDBJ databases">
        <title>Phytophthora fragariaefolia NBRC 109709.</title>
        <authorList>
            <person name="Ichikawa N."/>
            <person name="Sato H."/>
            <person name="Tonouchi N."/>
        </authorList>
    </citation>
    <scope>NUCLEOTIDE SEQUENCE</scope>
    <source>
        <strain evidence="2">NBRC 109709</strain>
    </source>
</reference>
<dbReference type="PROSITE" id="PS50994">
    <property type="entry name" value="INTEGRASE"/>
    <property type="match status" value="1"/>
</dbReference>
<evidence type="ECO:0000259" key="1">
    <source>
        <dbReference type="PROSITE" id="PS50994"/>
    </source>
</evidence>
<keyword evidence="3" id="KW-1185">Reference proteome</keyword>
<dbReference type="InterPro" id="IPR041588">
    <property type="entry name" value="Integrase_H2C2"/>
</dbReference>